<evidence type="ECO:0000313" key="5">
    <source>
        <dbReference type="Proteomes" id="UP000053989"/>
    </source>
</evidence>
<feature type="compositionally biased region" description="Low complexity" evidence="2">
    <location>
        <begin position="56"/>
        <end position="78"/>
    </location>
</feature>
<gene>
    <name evidence="4" type="ORF">SCLCIDRAFT_237095</name>
</gene>
<sequence>MDHLTADQQDAVRQLQAVLDSQNYDTDVLVSVLQSVDWNVQNAMEFLLDGGHAEPSSQSSSRSVSQDHIPQLPLDQPGRLGGRGPPRTFTSTVLAFLSIPLNVVTGILRFILGVLRIPFLSFNFGSNIYRPSPRQTHDARGAIRRWITALEEETGAYNIKTSASLATGLDNGPSTSKRHIYPPTNPESTRVLPDFFDGTYDELLDICQKEGRVACVVLVSEEHDDVPVFKRTTLTDPKLVRMMNDNNFVVWGGDVRDRIPWDAAQKLQATTYPFVAFLALQPRRNVTPTSSSSSSPVLTVLSRHYGRSVPDSAPTSAQSLIIHLEQQLLPRVTPFLTRHKAQLKERERDRQLREQQDRAYQDSQRRDRERIEARRRAEREEAERVRREEDARREEERRIQAERERQESINRLRSQWRRWMRRAVIPPEPRGGENIRLAIRLPLSGRVVRSFPSSSTVTALYAFADSQTIPSTMQPRDDPEDPPVGSQGGIEGLEKYIQSQIQDPESWWGFKLALSYPRREVKWSANTSLAEAGLKNGEQLIMEVTNGVGNGSRSLGHRSDDEYESESD</sequence>
<evidence type="ECO:0000256" key="1">
    <source>
        <dbReference type="ARBA" id="ARBA00023054"/>
    </source>
</evidence>
<evidence type="ECO:0000313" key="4">
    <source>
        <dbReference type="EMBL" id="KIM56559.1"/>
    </source>
</evidence>
<dbReference type="Gene3D" id="3.10.20.90">
    <property type="entry name" value="Phosphatidylinositol 3-kinase Catalytic Subunit, Chain A, domain 1"/>
    <property type="match status" value="1"/>
</dbReference>
<dbReference type="Proteomes" id="UP000053989">
    <property type="component" value="Unassembled WGS sequence"/>
</dbReference>
<reference evidence="5" key="2">
    <citation type="submission" date="2015-01" db="EMBL/GenBank/DDBJ databases">
        <title>Evolutionary Origins and Diversification of the Mycorrhizal Mutualists.</title>
        <authorList>
            <consortium name="DOE Joint Genome Institute"/>
            <consortium name="Mycorrhizal Genomics Consortium"/>
            <person name="Kohler A."/>
            <person name="Kuo A."/>
            <person name="Nagy L.G."/>
            <person name="Floudas D."/>
            <person name="Copeland A."/>
            <person name="Barry K.W."/>
            <person name="Cichocki N."/>
            <person name="Veneault-Fourrey C."/>
            <person name="LaButti K."/>
            <person name="Lindquist E.A."/>
            <person name="Lipzen A."/>
            <person name="Lundell T."/>
            <person name="Morin E."/>
            <person name="Murat C."/>
            <person name="Riley R."/>
            <person name="Ohm R."/>
            <person name="Sun H."/>
            <person name="Tunlid A."/>
            <person name="Henrissat B."/>
            <person name="Grigoriev I.V."/>
            <person name="Hibbett D.S."/>
            <person name="Martin F."/>
        </authorList>
    </citation>
    <scope>NUCLEOTIDE SEQUENCE [LARGE SCALE GENOMIC DNA]</scope>
    <source>
        <strain evidence="5">Foug A</strain>
    </source>
</reference>
<dbReference type="Pfam" id="PF00789">
    <property type="entry name" value="UBX"/>
    <property type="match status" value="1"/>
</dbReference>
<keyword evidence="5" id="KW-1185">Reference proteome</keyword>
<accession>A0A0C3DJP6</accession>
<reference evidence="4 5" key="1">
    <citation type="submission" date="2014-04" db="EMBL/GenBank/DDBJ databases">
        <authorList>
            <consortium name="DOE Joint Genome Institute"/>
            <person name="Kuo A."/>
            <person name="Kohler A."/>
            <person name="Nagy L.G."/>
            <person name="Floudas D."/>
            <person name="Copeland A."/>
            <person name="Barry K.W."/>
            <person name="Cichocki N."/>
            <person name="Veneault-Fourrey C."/>
            <person name="LaButti K."/>
            <person name="Lindquist E.A."/>
            <person name="Lipzen A."/>
            <person name="Lundell T."/>
            <person name="Morin E."/>
            <person name="Murat C."/>
            <person name="Sun H."/>
            <person name="Tunlid A."/>
            <person name="Henrissat B."/>
            <person name="Grigoriev I.V."/>
            <person name="Hibbett D.S."/>
            <person name="Martin F."/>
            <person name="Nordberg H.P."/>
            <person name="Cantor M.N."/>
            <person name="Hua S.X."/>
        </authorList>
    </citation>
    <scope>NUCLEOTIDE SEQUENCE [LARGE SCALE GENOMIC DNA]</scope>
    <source>
        <strain evidence="4 5">Foug A</strain>
    </source>
</reference>
<dbReference type="PANTHER" id="PTHR23322">
    <property type="entry name" value="FAS-ASSOCIATED PROTEIN"/>
    <property type="match status" value="1"/>
</dbReference>
<dbReference type="PROSITE" id="PS50033">
    <property type="entry name" value="UBX"/>
    <property type="match status" value="1"/>
</dbReference>
<dbReference type="EMBL" id="KN822114">
    <property type="protein sequence ID" value="KIM56559.1"/>
    <property type="molecule type" value="Genomic_DNA"/>
</dbReference>
<name>A0A0C3DJP6_9AGAM</name>
<dbReference type="SUPFAM" id="SSF54236">
    <property type="entry name" value="Ubiquitin-like"/>
    <property type="match status" value="1"/>
</dbReference>
<dbReference type="InterPro" id="IPR050730">
    <property type="entry name" value="UBX_domain-protein"/>
</dbReference>
<dbReference type="FunCoup" id="A0A0C3DJP6">
    <property type="interactions" value="845"/>
</dbReference>
<dbReference type="GO" id="GO:0005783">
    <property type="term" value="C:endoplasmic reticulum"/>
    <property type="evidence" value="ECO:0007669"/>
    <property type="project" value="TreeGrafter"/>
</dbReference>
<dbReference type="InterPro" id="IPR036249">
    <property type="entry name" value="Thioredoxin-like_sf"/>
</dbReference>
<dbReference type="InterPro" id="IPR029071">
    <property type="entry name" value="Ubiquitin-like_domsf"/>
</dbReference>
<dbReference type="CDD" id="cd14279">
    <property type="entry name" value="CUE"/>
    <property type="match status" value="1"/>
</dbReference>
<dbReference type="SMART" id="SM00594">
    <property type="entry name" value="UAS"/>
    <property type="match status" value="1"/>
</dbReference>
<dbReference type="SMART" id="SM00166">
    <property type="entry name" value="UBX"/>
    <property type="match status" value="1"/>
</dbReference>
<organism evidence="4 5">
    <name type="scientific">Scleroderma citrinum Foug A</name>
    <dbReference type="NCBI Taxonomy" id="1036808"/>
    <lineage>
        <taxon>Eukaryota</taxon>
        <taxon>Fungi</taxon>
        <taxon>Dikarya</taxon>
        <taxon>Basidiomycota</taxon>
        <taxon>Agaricomycotina</taxon>
        <taxon>Agaricomycetes</taxon>
        <taxon>Agaricomycetidae</taxon>
        <taxon>Boletales</taxon>
        <taxon>Sclerodermatineae</taxon>
        <taxon>Sclerodermataceae</taxon>
        <taxon>Scleroderma</taxon>
    </lineage>
</organism>
<dbReference type="GO" id="GO:0043130">
    <property type="term" value="F:ubiquitin binding"/>
    <property type="evidence" value="ECO:0007669"/>
    <property type="project" value="TreeGrafter"/>
</dbReference>
<dbReference type="GO" id="GO:0036503">
    <property type="term" value="P:ERAD pathway"/>
    <property type="evidence" value="ECO:0007669"/>
    <property type="project" value="TreeGrafter"/>
</dbReference>
<dbReference type="InterPro" id="IPR001012">
    <property type="entry name" value="UBX_dom"/>
</dbReference>
<dbReference type="PANTHER" id="PTHR23322:SF1">
    <property type="entry name" value="FAS-ASSOCIATED FACTOR 2"/>
    <property type="match status" value="1"/>
</dbReference>
<dbReference type="SUPFAM" id="SSF52833">
    <property type="entry name" value="Thioredoxin-like"/>
    <property type="match status" value="1"/>
</dbReference>
<dbReference type="Gene3D" id="3.40.30.10">
    <property type="entry name" value="Glutaredoxin"/>
    <property type="match status" value="1"/>
</dbReference>
<protein>
    <recommendedName>
        <fullName evidence="3">UBX domain-containing protein</fullName>
    </recommendedName>
</protein>
<feature type="region of interest" description="Disordered" evidence="2">
    <location>
        <begin position="51"/>
        <end position="85"/>
    </location>
</feature>
<dbReference type="OrthoDB" id="1026733at2759"/>
<dbReference type="InParanoid" id="A0A0C3DJP6"/>
<dbReference type="AlphaFoldDB" id="A0A0C3DJP6"/>
<feature type="region of interest" description="Disordered" evidence="2">
    <location>
        <begin position="469"/>
        <end position="490"/>
    </location>
</feature>
<feature type="domain" description="UBX" evidence="3">
    <location>
        <begin position="430"/>
        <end position="542"/>
    </location>
</feature>
<dbReference type="HOGENOM" id="CLU_020031_1_0_1"/>
<proteinExistence type="predicted"/>
<evidence type="ECO:0000256" key="2">
    <source>
        <dbReference type="SAM" id="MobiDB-lite"/>
    </source>
</evidence>
<dbReference type="CDD" id="cd01767">
    <property type="entry name" value="UBX"/>
    <property type="match status" value="1"/>
</dbReference>
<feature type="region of interest" description="Disordered" evidence="2">
    <location>
        <begin position="543"/>
        <end position="568"/>
    </location>
</feature>
<keyword evidence="1" id="KW-0175">Coiled coil</keyword>
<dbReference type="STRING" id="1036808.A0A0C3DJP6"/>
<feature type="region of interest" description="Disordered" evidence="2">
    <location>
        <begin position="342"/>
        <end position="406"/>
    </location>
</feature>
<evidence type="ECO:0000259" key="3">
    <source>
        <dbReference type="PROSITE" id="PS50033"/>
    </source>
</evidence>
<dbReference type="InterPro" id="IPR006577">
    <property type="entry name" value="UAS"/>
</dbReference>